<evidence type="ECO:0000256" key="1">
    <source>
        <dbReference type="SAM" id="Phobius"/>
    </source>
</evidence>
<dbReference type="Pfam" id="PF13630">
    <property type="entry name" value="SdpI"/>
    <property type="match status" value="1"/>
</dbReference>
<keyword evidence="1" id="KW-0472">Membrane</keyword>
<keyword evidence="1" id="KW-1133">Transmembrane helix</keyword>
<feature type="transmembrane region" description="Helical" evidence="1">
    <location>
        <begin position="58"/>
        <end position="79"/>
    </location>
</feature>
<feature type="transmembrane region" description="Helical" evidence="1">
    <location>
        <begin position="85"/>
        <end position="103"/>
    </location>
</feature>
<protein>
    <submittedName>
        <fullName evidence="2">SdpI/YhfL protein family protein</fullName>
    </submittedName>
</protein>
<evidence type="ECO:0000313" key="3">
    <source>
        <dbReference type="Proteomes" id="UP000185003"/>
    </source>
</evidence>
<organism evidence="2 3">
    <name type="scientific">Chitinophaga niabensis</name>
    <dbReference type="NCBI Taxonomy" id="536979"/>
    <lineage>
        <taxon>Bacteria</taxon>
        <taxon>Pseudomonadati</taxon>
        <taxon>Bacteroidota</taxon>
        <taxon>Chitinophagia</taxon>
        <taxon>Chitinophagales</taxon>
        <taxon>Chitinophagaceae</taxon>
        <taxon>Chitinophaga</taxon>
    </lineage>
</organism>
<sequence length="119" mass="13822">MALLYFIPVTLLLGLLALLFWKKPRKNINLAIGYRTTRAMRSQHTWDFAQVYNAKMMFNLSIIFILAGTPVLLLLGYLFHVAVSFITAFVFIMLETFLPIYFTEKKLKQLFDKNGNPIK</sequence>
<dbReference type="Proteomes" id="UP000185003">
    <property type="component" value="Unassembled WGS sequence"/>
</dbReference>
<gene>
    <name evidence="2" type="ORF">SAMN04488055_3703</name>
</gene>
<keyword evidence="3" id="KW-1185">Reference proteome</keyword>
<dbReference type="AlphaFoldDB" id="A0A1N6J7R4"/>
<accession>A0A1N6J7R4</accession>
<evidence type="ECO:0000313" key="2">
    <source>
        <dbReference type="EMBL" id="SIO40146.1"/>
    </source>
</evidence>
<proteinExistence type="predicted"/>
<feature type="transmembrane region" description="Helical" evidence="1">
    <location>
        <begin position="6"/>
        <end position="21"/>
    </location>
</feature>
<dbReference type="OrthoDB" id="3173919at2"/>
<reference evidence="2 3" key="1">
    <citation type="submission" date="2016-11" db="EMBL/GenBank/DDBJ databases">
        <authorList>
            <person name="Jaros S."/>
            <person name="Januszkiewicz K."/>
            <person name="Wedrychowicz H."/>
        </authorList>
    </citation>
    <scope>NUCLEOTIDE SEQUENCE [LARGE SCALE GENOMIC DNA]</scope>
    <source>
        <strain evidence="2 3">DSM 24787</strain>
    </source>
</reference>
<dbReference type="EMBL" id="FSRA01000002">
    <property type="protein sequence ID" value="SIO40146.1"/>
    <property type="molecule type" value="Genomic_DNA"/>
</dbReference>
<keyword evidence="1" id="KW-0812">Transmembrane</keyword>
<dbReference type="RefSeq" id="WP_159442301.1">
    <property type="nucleotide sequence ID" value="NZ_FSRA01000002.1"/>
</dbReference>
<dbReference type="InterPro" id="IPR025962">
    <property type="entry name" value="SdpI/YhfL"/>
</dbReference>
<name>A0A1N6J7R4_9BACT</name>
<dbReference type="STRING" id="536979.SAMN04488055_3703"/>